<dbReference type="GO" id="GO:0004721">
    <property type="term" value="F:phosphoprotein phosphatase activity"/>
    <property type="evidence" value="ECO:0007669"/>
    <property type="project" value="InterPro"/>
</dbReference>
<reference evidence="1" key="1">
    <citation type="submission" date="2019-03" db="EMBL/GenBank/DDBJ databases">
        <title>Single cell metagenomics reveals metabolic interactions within the superorganism composed of flagellate Streblomastix strix and complex community of Bacteroidetes bacteria on its surface.</title>
        <authorList>
            <person name="Treitli S.C."/>
            <person name="Kolisko M."/>
            <person name="Husnik F."/>
            <person name="Keeling P."/>
            <person name="Hampl V."/>
        </authorList>
    </citation>
    <scope>NUCLEOTIDE SEQUENCE</scope>
    <source>
        <strain evidence="1">STM</strain>
    </source>
</reference>
<evidence type="ECO:0008006" key="2">
    <source>
        <dbReference type="Google" id="ProtNLM"/>
    </source>
</evidence>
<comment type="caution">
    <text evidence="1">The sequence shown here is derived from an EMBL/GenBank/DDBJ whole genome shotgun (WGS) entry which is preliminary data.</text>
</comment>
<protein>
    <recommendedName>
        <fullName evidence="2">Tyrosine specific protein phosphatases domain-containing protein</fullName>
    </recommendedName>
</protein>
<accession>A0A5J4QDD2</accession>
<dbReference type="InterPro" id="IPR029021">
    <property type="entry name" value="Prot-tyrosine_phosphatase-like"/>
</dbReference>
<dbReference type="SUPFAM" id="SSF52799">
    <property type="entry name" value="(Phosphotyrosine protein) phosphatases II"/>
    <property type="match status" value="1"/>
</dbReference>
<proteinExistence type="predicted"/>
<feature type="non-terminal residue" evidence="1">
    <location>
        <position position="294"/>
    </location>
</feature>
<sequence length="294" mass="33470">MTYKNLLSCLTIIAVLPSCTGNSPNIVAVCEEDNVGNYIIKWETPSRVKGKVKVYASTNPDRIPPRNPIAIANVSDQRLTVVTNNPVQRYYYLMVFDNRYRIKIAGRKINAPGIQNLCDIGGYKLGGGKDVKWGKLYRASSIDTLNRYSLDKLKNTGIRTIIDLDGTTFIRKGEFLKRLGLKVIHVPISSENQIYNELRKKEIIGNNNMHEACEFIMRNHLEYKRIFEILLDKTNYPIMFHCSSNKRSTAVVSLLILTCLGVNIEFVIDDYRLHNSSVSPKLTYPLPKKPKRTV</sequence>
<dbReference type="InterPro" id="IPR026893">
    <property type="entry name" value="Tyr/Ser_Pase_IphP-type"/>
</dbReference>
<dbReference type="PANTHER" id="PTHR31126:SF1">
    <property type="entry name" value="TYROSINE SPECIFIC PROTEIN PHOSPHATASES DOMAIN-CONTAINING PROTEIN"/>
    <property type="match status" value="1"/>
</dbReference>
<dbReference type="PANTHER" id="PTHR31126">
    <property type="entry name" value="TYROSINE-PROTEIN PHOSPHATASE"/>
    <property type="match status" value="1"/>
</dbReference>
<dbReference type="EMBL" id="SNRY01003712">
    <property type="protein sequence ID" value="KAA6320006.1"/>
    <property type="molecule type" value="Genomic_DNA"/>
</dbReference>
<organism evidence="1">
    <name type="scientific">termite gut metagenome</name>
    <dbReference type="NCBI Taxonomy" id="433724"/>
    <lineage>
        <taxon>unclassified sequences</taxon>
        <taxon>metagenomes</taxon>
        <taxon>organismal metagenomes</taxon>
    </lineage>
</organism>
<name>A0A5J4QDD2_9ZZZZ</name>
<gene>
    <name evidence="1" type="ORF">EZS27_030165</name>
</gene>
<evidence type="ECO:0000313" key="1">
    <source>
        <dbReference type="EMBL" id="KAA6320006.1"/>
    </source>
</evidence>
<dbReference type="Pfam" id="PF13350">
    <property type="entry name" value="Y_phosphatase3"/>
    <property type="match status" value="1"/>
</dbReference>
<dbReference type="AlphaFoldDB" id="A0A5J4QDD2"/>
<dbReference type="Gene3D" id="3.90.190.10">
    <property type="entry name" value="Protein tyrosine phosphatase superfamily"/>
    <property type="match status" value="1"/>
</dbReference>